<organism evidence="4 5">
    <name type="scientific">Elliptochloris bilobata</name>
    <dbReference type="NCBI Taxonomy" id="381761"/>
    <lineage>
        <taxon>Eukaryota</taxon>
        <taxon>Viridiplantae</taxon>
        <taxon>Chlorophyta</taxon>
        <taxon>core chlorophytes</taxon>
        <taxon>Trebouxiophyceae</taxon>
        <taxon>Trebouxiophyceae incertae sedis</taxon>
        <taxon>Elliptochloris clade</taxon>
        <taxon>Elliptochloris</taxon>
    </lineage>
</organism>
<dbReference type="GO" id="GO:0006289">
    <property type="term" value="P:nucleotide-excision repair"/>
    <property type="evidence" value="ECO:0007669"/>
    <property type="project" value="TreeGrafter"/>
</dbReference>
<evidence type="ECO:0000256" key="2">
    <source>
        <dbReference type="ARBA" id="ARBA00009761"/>
    </source>
</evidence>
<evidence type="ECO:0000313" key="4">
    <source>
        <dbReference type="EMBL" id="KAK9840780.1"/>
    </source>
</evidence>
<dbReference type="Gene3D" id="2.40.50.140">
    <property type="entry name" value="Nucleic acid-binding proteins"/>
    <property type="match status" value="1"/>
</dbReference>
<dbReference type="GO" id="GO:0003684">
    <property type="term" value="F:damaged DNA binding"/>
    <property type="evidence" value="ECO:0007669"/>
    <property type="project" value="TreeGrafter"/>
</dbReference>
<dbReference type="PANTHER" id="PTHR15114:SF1">
    <property type="entry name" value="REPLICATION PROTEIN A 14 KDA SUBUNIT"/>
    <property type="match status" value="1"/>
</dbReference>
<name>A0AAW1S312_9CHLO</name>
<dbReference type="InterPro" id="IPR012340">
    <property type="entry name" value="NA-bd_OB-fold"/>
</dbReference>
<dbReference type="GO" id="GO:0005662">
    <property type="term" value="C:DNA replication factor A complex"/>
    <property type="evidence" value="ECO:0007669"/>
    <property type="project" value="TreeGrafter"/>
</dbReference>
<protein>
    <recommendedName>
        <fullName evidence="6">Replication factor A protein 3</fullName>
    </recommendedName>
</protein>
<dbReference type="SUPFAM" id="SSF50249">
    <property type="entry name" value="Nucleic acid-binding proteins"/>
    <property type="match status" value="1"/>
</dbReference>
<evidence type="ECO:0008006" key="6">
    <source>
        <dbReference type="Google" id="ProtNLM"/>
    </source>
</evidence>
<dbReference type="GO" id="GO:0006260">
    <property type="term" value="P:DNA replication"/>
    <property type="evidence" value="ECO:0007669"/>
    <property type="project" value="InterPro"/>
</dbReference>
<dbReference type="GO" id="GO:0003697">
    <property type="term" value="F:single-stranded DNA binding"/>
    <property type="evidence" value="ECO:0007669"/>
    <property type="project" value="TreeGrafter"/>
</dbReference>
<dbReference type="InterPro" id="IPR013970">
    <property type="entry name" value="Rfa2"/>
</dbReference>
<keyword evidence="5" id="KW-1185">Reference proteome</keyword>
<gene>
    <name evidence="4" type="ORF">WJX81_004322</name>
</gene>
<dbReference type="GO" id="GO:0035861">
    <property type="term" value="C:site of double-strand break"/>
    <property type="evidence" value="ECO:0007669"/>
    <property type="project" value="TreeGrafter"/>
</dbReference>
<dbReference type="Pfam" id="PF08661">
    <property type="entry name" value="Rep_fac-A_3"/>
    <property type="match status" value="1"/>
</dbReference>
<comment type="subcellular location">
    <subcellularLocation>
        <location evidence="1">Nucleus</location>
    </subcellularLocation>
</comment>
<sequence>MALSTPDPRVNFSLLERFVGQRVCLVGRVEDTASNFATVLAADGGKVKVKLSRPADFDSSFVEFIGTVDAPNQITEIDRTSFGNTFELSTYNELCKLSCGEHGVIFA</sequence>
<accession>A0AAW1S312</accession>
<reference evidence="4 5" key="1">
    <citation type="journal article" date="2024" name="Nat. Commun.">
        <title>Phylogenomics reveals the evolutionary origins of lichenization in chlorophyte algae.</title>
        <authorList>
            <person name="Puginier C."/>
            <person name="Libourel C."/>
            <person name="Otte J."/>
            <person name="Skaloud P."/>
            <person name="Haon M."/>
            <person name="Grisel S."/>
            <person name="Petersen M."/>
            <person name="Berrin J.G."/>
            <person name="Delaux P.M."/>
            <person name="Dal Grande F."/>
            <person name="Keller J."/>
        </authorList>
    </citation>
    <scope>NUCLEOTIDE SEQUENCE [LARGE SCALE GENOMIC DNA]</scope>
    <source>
        <strain evidence="4 5">SAG 245.80</strain>
    </source>
</reference>
<dbReference type="GO" id="GO:0006298">
    <property type="term" value="P:mismatch repair"/>
    <property type="evidence" value="ECO:0007669"/>
    <property type="project" value="TreeGrafter"/>
</dbReference>
<dbReference type="PANTHER" id="PTHR15114">
    <property type="entry name" value="REPLICATION PROTEIN A3"/>
    <property type="match status" value="1"/>
</dbReference>
<keyword evidence="3" id="KW-0539">Nucleus</keyword>
<comment type="similarity">
    <text evidence="2">Belongs to the replication factor A protein 3 family.</text>
</comment>
<dbReference type="CDD" id="cd04479">
    <property type="entry name" value="RPA3"/>
    <property type="match status" value="1"/>
</dbReference>
<dbReference type="GO" id="GO:0000724">
    <property type="term" value="P:double-strand break repair via homologous recombination"/>
    <property type="evidence" value="ECO:0007669"/>
    <property type="project" value="TreeGrafter"/>
</dbReference>
<dbReference type="AlphaFoldDB" id="A0AAW1S312"/>
<dbReference type="GO" id="GO:0006284">
    <property type="term" value="P:base-excision repair"/>
    <property type="evidence" value="ECO:0007669"/>
    <property type="project" value="TreeGrafter"/>
</dbReference>
<evidence type="ECO:0000256" key="3">
    <source>
        <dbReference type="ARBA" id="ARBA00023242"/>
    </source>
</evidence>
<evidence type="ECO:0000256" key="1">
    <source>
        <dbReference type="ARBA" id="ARBA00004123"/>
    </source>
</evidence>
<comment type="caution">
    <text evidence="4">The sequence shown here is derived from an EMBL/GenBank/DDBJ whole genome shotgun (WGS) entry which is preliminary data.</text>
</comment>
<evidence type="ECO:0000313" key="5">
    <source>
        <dbReference type="Proteomes" id="UP001445335"/>
    </source>
</evidence>
<dbReference type="EMBL" id="JALJOU010000012">
    <property type="protein sequence ID" value="KAK9840780.1"/>
    <property type="molecule type" value="Genomic_DNA"/>
</dbReference>
<proteinExistence type="inferred from homology"/>
<dbReference type="Proteomes" id="UP001445335">
    <property type="component" value="Unassembled WGS sequence"/>
</dbReference>